<evidence type="ECO:0000256" key="1">
    <source>
        <dbReference type="ARBA" id="ARBA00004370"/>
    </source>
</evidence>
<accession>A0ABQ5U0D5</accession>
<dbReference type="Proteomes" id="UP001161409">
    <property type="component" value="Unassembled WGS sequence"/>
</dbReference>
<dbReference type="RefSeq" id="WP_169559648.1">
    <property type="nucleotide sequence ID" value="NZ_BSNF01000001.1"/>
</dbReference>
<dbReference type="CDD" id="cd06662">
    <property type="entry name" value="SURF1"/>
    <property type="match status" value="1"/>
</dbReference>
<evidence type="ECO:0000256" key="3">
    <source>
        <dbReference type="ARBA" id="ARBA00022692"/>
    </source>
</evidence>
<dbReference type="PANTHER" id="PTHR23427:SF2">
    <property type="entry name" value="SURFEIT LOCUS PROTEIN 1"/>
    <property type="match status" value="1"/>
</dbReference>
<dbReference type="PANTHER" id="PTHR23427">
    <property type="entry name" value="SURFEIT LOCUS PROTEIN"/>
    <property type="match status" value="1"/>
</dbReference>
<sequence length="240" mass="26879">MKKFSPGILPTLITVPVIVILLALSLWQANRYFWKVDLLEGVQQQLAADPVVLPEAIKDVEAWIYRRVTLTGTYDHSREIHLFAHTEKGRKGFQIITPFVRQDGGQTVLVNRGWVPEGLKEPASRQEGLIEGAQAISGIVRKPWFKSMSFLPESNEETNVWLYGELDRMAAHLGLEVAPVFVELDDSPVPGGWPKGGQTRVSVPNNHIEYAITWFGLAMAMAAIYGLYGVRRASRRKDDA</sequence>
<keyword evidence="4 6" id="KW-1133">Transmembrane helix</keyword>
<keyword evidence="5 6" id="KW-0472">Membrane</keyword>
<organism evidence="7 8">
    <name type="scientific">Sneathiella chinensis</name>
    <dbReference type="NCBI Taxonomy" id="349750"/>
    <lineage>
        <taxon>Bacteria</taxon>
        <taxon>Pseudomonadati</taxon>
        <taxon>Pseudomonadota</taxon>
        <taxon>Alphaproteobacteria</taxon>
        <taxon>Sneathiellales</taxon>
        <taxon>Sneathiellaceae</taxon>
        <taxon>Sneathiella</taxon>
    </lineage>
</organism>
<reference evidence="7" key="2">
    <citation type="submission" date="2023-01" db="EMBL/GenBank/DDBJ databases">
        <title>Draft genome sequence of Sneathiella chinensis strain NBRC 103408.</title>
        <authorList>
            <person name="Sun Q."/>
            <person name="Mori K."/>
        </authorList>
    </citation>
    <scope>NUCLEOTIDE SEQUENCE</scope>
    <source>
        <strain evidence="7">NBRC 103408</strain>
    </source>
</reference>
<evidence type="ECO:0000313" key="8">
    <source>
        <dbReference type="Proteomes" id="UP001161409"/>
    </source>
</evidence>
<keyword evidence="8" id="KW-1185">Reference proteome</keyword>
<feature type="transmembrane region" description="Helical" evidence="6">
    <location>
        <begin position="210"/>
        <end position="228"/>
    </location>
</feature>
<dbReference type="PROSITE" id="PS50895">
    <property type="entry name" value="SURF1"/>
    <property type="match status" value="1"/>
</dbReference>
<feature type="transmembrane region" description="Helical" evidence="6">
    <location>
        <begin position="7"/>
        <end position="27"/>
    </location>
</feature>
<reference evidence="7" key="1">
    <citation type="journal article" date="2014" name="Int. J. Syst. Evol. Microbiol.">
        <title>Complete genome of a new Firmicutes species belonging to the dominant human colonic microbiota ('Ruminococcus bicirculans') reveals two chromosomes and a selective capacity to utilize plant glucans.</title>
        <authorList>
            <consortium name="NISC Comparative Sequencing Program"/>
            <person name="Wegmann U."/>
            <person name="Louis P."/>
            <person name="Goesmann A."/>
            <person name="Henrissat B."/>
            <person name="Duncan S.H."/>
            <person name="Flint H.J."/>
        </authorList>
    </citation>
    <scope>NUCLEOTIDE SEQUENCE</scope>
    <source>
        <strain evidence="7">NBRC 103408</strain>
    </source>
</reference>
<dbReference type="InterPro" id="IPR002994">
    <property type="entry name" value="Surf1/Shy1"/>
</dbReference>
<evidence type="ECO:0000256" key="5">
    <source>
        <dbReference type="ARBA" id="ARBA00023136"/>
    </source>
</evidence>
<gene>
    <name evidence="7" type="primary">surf1</name>
    <name evidence="7" type="ORF">GCM10007924_08930</name>
</gene>
<comment type="similarity">
    <text evidence="2 6">Belongs to the SURF1 family.</text>
</comment>
<comment type="subcellular location">
    <subcellularLocation>
        <location evidence="6">Cell membrane</location>
        <topology evidence="6">Multi-pass membrane protein</topology>
    </subcellularLocation>
    <subcellularLocation>
        <location evidence="1">Membrane</location>
    </subcellularLocation>
</comment>
<dbReference type="Pfam" id="PF02104">
    <property type="entry name" value="SURF1"/>
    <property type="match status" value="1"/>
</dbReference>
<name>A0ABQ5U0D5_9PROT</name>
<keyword evidence="6" id="KW-1003">Cell membrane</keyword>
<dbReference type="EMBL" id="BSNF01000001">
    <property type="protein sequence ID" value="GLQ05672.1"/>
    <property type="molecule type" value="Genomic_DNA"/>
</dbReference>
<evidence type="ECO:0000256" key="2">
    <source>
        <dbReference type="ARBA" id="ARBA00007165"/>
    </source>
</evidence>
<evidence type="ECO:0000313" key="7">
    <source>
        <dbReference type="EMBL" id="GLQ05672.1"/>
    </source>
</evidence>
<evidence type="ECO:0000256" key="4">
    <source>
        <dbReference type="ARBA" id="ARBA00022989"/>
    </source>
</evidence>
<comment type="caution">
    <text evidence="7">The sequence shown here is derived from an EMBL/GenBank/DDBJ whole genome shotgun (WGS) entry which is preliminary data.</text>
</comment>
<proteinExistence type="inferred from homology"/>
<dbReference type="InterPro" id="IPR045214">
    <property type="entry name" value="Surf1/Surf4"/>
</dbReference>
<evidence type="ECO:0000256" key="6">
    <source>
        <dbReference type="RuleBase" id="RU363076"/>
    </source>
</evidence>
<protein>
    <recommendedName>
        <fullName evidence="6">SURF1-like protein</fullName>
    </recommendedName>
</protein>
<keyword evidence="3 6" id="KW-0812">Transmembrane</keyword>